<protein>
    <submittedName>
        <fullName evidence="2">Uncharacterized protein</fullName>
    </submittedName>
</protein>
<organism evidence="2 3">
    <name type="scientific">Ascobolus immersus RN42</name>
    <dbReference type="NCBI Taxonomy" id="1160509"/>
    <lineage>
        <taxon>Eukaryota</taxon>
        <taxon>Fungi</taxon>
        <taxon>Dikarya</taxon>
        <taxon>Ascomycota</taxon>
        <taxon>Pezizomycotina</taxon>
        <taxon>Pezizomycetes</taxon>
        <taxon>Pezizales</taxon>
        <taxon>Ascobolaceae</taxon>
        <taxon>Ascobolus</taxon>
    </lineage>
</organism>
<name>A0A3N4IAL9_ASCIM</name>
<proteinExistence type="predicted"/>
<evidence type="ECO:0000256" key="1">
    <source>
        <dbReference type="SAM" id="MobiDB-lite"/>
    </source>
</evidence>
<feature type="compositionally biased region" description="Basic and acidic residues" evidence="1">
    <location>
        <begin position="15"/>
        <end position="25"/>
    </location>
</feature>
<reference evidence="2 3" key="1">
    <citation type="journal article" date="2018" name="Nat. Ecol. Evol.">
        <title>Pezizomycetes genomes reveal the molecular basis of ectomycorrhizal truffle lifestyle.</title>
        <authorList>
            <person name="Murat C."/>
            <person name="Payen T."/>
            <person name="Noel B."/>
            <person name="Kuo A."/>
            <person name="Morin E."/>
            <person name="Chen J."/>
            <person name="Kohler A."/>
            <person name="Krizsan K."/>
            <person name="Balestrini R."/>
            <person name="Da Silva C."/>
            <person name="Montanini B."/>
            <person name="Hainaut M."/>
            <person name="Levati E."/>
            <person name="Barry K.W."/>
            <person name="Belfiori B."/>
            <person name="Cichocki N."/>
            <person name="Clum A."/>
            <person name="Dockter R.B."/>
            <person name="Fauchery L."/>
            <person name="Guy J."/>
            <person name="Iotti M."/>
            <person name="Le Tacon F."/>
            <person name="Lindquist E.A."/>
            <person name="Lipzen A."/>
            <person name="Malagnac F."/>
            <person name="Mello A."/>
            <person name="Molinier V."/>
            <person name="Miyauchi S."/>
            <person name="Poulain J."/>
            <person name="Riccioni C."/>
            <person name="Rubini A."/>
            <person name="Sitrit Y."/>
            <person name="Splivallo R."/>
            <person name="Traeger S."/>
            <person name="Wang M."/>
            <person name="Zifcakova L."/>
            <person name="Wipf D."/>
            <person name="Zambonelli A."/>
            <person name="Paolocci F."/>
            <person name="Nowrousian M."/>
            <person name="Ottonello S."/>
            <person name="Baldrian P."/>
            <person name="Spatafora J.W."/>
            <person name="Henrissat B."/>
            <person name="Nagy L.G."/>
            <person name="Aury J.M."/>
            <person name="Wincker P."/>
            <person name="Grigoriev I.V."/>
            <person name="Bonfante P."/>
            <person name="Martin F.M."/>
        </authorList>
    </citation>
    <scope>NUCLEOTIDE SEQUENCE [LARGE SCALE GENOMIC DNA]</scope>
    <source>
        <strain evidence="2 3">RN42</strain>
    </source>
</reference>
<sequence length="81" mass="9194">MILHKLANLSPPPVKHPEDLHDNRANQRNTPVIPTSPRLNPAQAQAHPQNTTNAMKKKKKNAVEERKKKRAQPPLRLCSRP</sequence>
<dbReference type="AlphaFoldDB" id="A0A3N4IAL9"/>
<evidence type="ECO:0000313" key="2">
    <source>
        <dbReference type="EMBL" id="RPA82517.1"/>
    </source>
</evidence>
<dbReference type="EMBL" id="ML119671">
    <property type="protein sequence ID" value="RPA82517.1"/>
    <property type="molecule type" value="Genomic_DNA"/>
</dbReference>
<gene>
    <name evidence="2" type="ORF">BJ508DRAFT_89295</name>
</gene>
<keyword evidence="3" id="KW-1185">Reference proteome</keyword>
<feature type="region of interest" description="Disordered" evidence="1">
    <location>
        <begin position="1"/>
        <end position="81"/>
    </location>
</feature>
<dbReference type="Proteomes" id="UP000275078">
    <property type="component" value="Unassembled WGS sequence"/>
</dbReference>
<accession>A0A3N4IAL9</accession>
<feature type="compositionally biased region" description="Polar residues" evidence="1">
    <location>
        <begin position="42"/>
        <end position="54"/>
    </location>
</feature>
<evidence type="ECO:0000313" key="3">
    <source>
        <dbReference type="Proteomes" id="UP000275078"/>
    </source>
</evidence>